<feature type="domain" description="SS18 N-terminal" evidence="3">
    <location>
        <begin position="99"/>
        <end position="158"/>
    </location>
</feature>
<sequence length="238" mass="25261">MTVYSAPSAPPGSSAPPPRLPAGPPSGYSRPVPSPGEIQKMLDDNTALIFKLNDMIQAPPTTDEERSREMAHYQQMDLRSSAPPPRLPAGPPSGYSRPVPSPGEIQKMLDDNTALIFKLNDMIQAPPTTDEERSREMAHYQQTLHRNLMYLASLADAGAAQTVPPCRTPPPGPTQGPGAGGDPPGPPPIQNGPPQGPPPPSPPAPALPAPPPRAREYSWGILSVSLSPRSLSLHESLR</sequence>
<feature type="compositionally biased region" description="Pro residues" evidence="2">
    <location>
        <begin position="183"/>
        <end position="212"/>
    </location>
</feature>
<feature type="region of interest" description="Disordered" evidence="2">
    <location>
        <begin position="54"/>
        <end position="106"/>
    </location>
</feature>
<proteinExistence type="inferred from homology"/>
<dbReference type="InterPro" id="IPR007726">
    <property type="entry name" value="SS18_N"/>
</dbReference>
<comment type="similarity">
    <text evidence="1">Belongs to the SS18 family.</text>
</comment>
<protein>
    <recommendedName>
        <fullName evidence="3">SS18 N-terminal domain-containing protein</fullName>
    </recommendedName>
</protein>
<name>A0A7R8WQ66_9CRUS</name>
<organism evidence="4">
    <name type="scientific">Cyprideis torosa</name>
    <dbReference type="NCBI Taxonomy" id="163714"/>
    <lineage>
        <taxon>Eukaryota</taxon>
        <taxon>Metazoa</taxon>
        <taxon>Ecdysozoa</taxon>
        <taxon>Arthropoda</taxon>
        <taxon>Crustacea</taxon>
        <taxon>Oligostraca</taxon>
        <taxon>Ostracoda</taxon>
        <taxon>Podocopa</taxon>
        <taxon>Podocopida</taxon>
        <taxon>Cytherocopina</taxon>
        <taxon>Cytheroidea</taxon>
        <taxon>Cytherideidae</taxon>
        <taxon>Cyprideis</taxon>
    </lineage>
</organism>
<gene>
    <name evidence="4" type="ORF">CTOB1V02_LOCUS10887</name>
</gene>
<dbReference type="Pfam" id="PF05030">
    <property type="entry name" value="SSXT"/>
    <property type="match status" value="1"/>
</dbReference>
<evidence type="ECO:0000256" key="1">
    <source>
        <dbReference type="ARBA" id="ARBA00007945"/>
    </source>
</evidence>
<evidence type="ECO:0000259" key="3">
    <source>
        <dbReference type="Pfam" id="PF05030"/>
    </source>
</evidence>
<evidence type="ECO:0000313" key="4">
    <source>
        <dbReference type="EMBL" id="CAD7233063.1"/>
    </source>
</evidence>
<dbReference type="OrthoDB" id="10265171at2759"/>
<accession>A0A7R8WQ66</accession>
<feature type="region of interest" description="Disordered" evidence="2">
    <location>
        <begin position="1"/>
        <end position="39"/>
    </location>
</feature>
<feature type="compositionally biased region" description="Pro residues" evidence="2">
    <location>
        <begin position="82"/>
        <end position="91"/>
    </location>
</feature>
<dbReference type="EMBL" id="OB665584">
    <property type="protein sequence ID" value="CAD7233063.1"/>
    <property type="molecule type" value="Genomic_DNA"/>
</dbReference>
<feature type="region of interest" description="Disordered" evidence="2">
    <location>
        <begin position="160"/>
        <end position="215"/>
    </location>
</feature>
<feature type="non-terminal residue" evidence="4">
    <location>
        <position position="1"/>
    </location>
</feature>
<reference evidence="4" key="1">
    <citation type="submission" date="2020-11" db="EMBL/GenBank/DDBJ databases">
        <authorList>
            <person name="Tran Van P."/>
        </authorList>
    </citation>
    <scope>NUCLEOTIDE SEQUENCE</scope>
</reference>
<dbReference type="AlphaFoldDB" id="A0A7R8WQ66"/>
<evidence type="ECO:0000256" key="2">
    <source>
        <dbReference type="SAM" id="MobiDB-lite"/>
    </source>
</evidence>
<feature type="compositionally biased region" description="Pro residues" evidence="2">
    <location>
        <begin position="8"/>
        <end position="24"/>
    </location>
</feature>